<dbReference type="InterPro" id="IPR023601">
    <property type="entry name" value="Golgi_SNAP_su1"/>
</dbReference>
<dbReference type="PIRSF" id="PIRSF027109">
    <property type="entry name" value="Golgi_SNARE"/>
    <property type="match status" value="1"/>
</dbReference>
<feature type="transmembrane region" description="Helical" evidence="9">
    <location>
        <begin position="202"/>
        <end position="219"/>
    </location>
</feature>
<accession>A0A1Y2I0S9</accession>
<dbReference type="OrthoDB" id="422156at2759"/>
<dbReference type="STRING" id="765915.A0A1Y2I0S9"/>
<evidence type="ECO:0000256" key="2">
    <source>
        <dbReference type="ARBA" id="ARBA00008473"/>
    </source>
</evidence>
<keyword evidence="4 9" id="KW-0812">Transmembrane</keyword>
<proteinExistence type="inferred from homology"/>
<dbReference type="Pfam" id="PF12352">
    <property type="entry name" value="V-SNARE_C"/>
    <property type="match status" value="1"/>
</dbReference>
<keyword evidence="11" id="KW-1185">Reference proteome</keyword>
<keyword evidence="7" id="KW-0333">Golgi apparatus</keyword>
<dbReference type="GO" id="GO:0031201">
    <property type="term" value="C:SNARE complex"/>
    <property type="evidence" value="ECO:0007669"/>
    <property type="project" value="TreeGrafter"/>
</dbReference>
<dbReference type="GO" id="GO:0005797">
    <property type="term" value="C:Golgi medial cisterna"/>
    <property type="evidence" value="ECO:0007669"/>
    <property type="project" value="TreeGrafter"/>
</dbReference>
<comment type="caution">
    <text evidence="10">The sequence shown here is derived from an EMBL/GenBank/DDBJ whole genome shotgun (WGS) entry which is preliminary data.</text>
</comment>
<evidence type="ECO:0000313" key="10">
    <source>
        <dbReference type="EMBL" id="ORZ40349.1"/>
    </source>
</evidence>
<dbReference type="GO" id="GO:0005484">
    <property type="term" value="F:SNAP receptor activity"/>
    <property type="evidence" value="ECO:0007669"/>
    <property type="project" value="TreeGrafter"/>
</dbReference>
<evidence type="ECO:0000256" key="1">
    <source>
        <dbReference type="ARBA" id="ARBA00004409"/>
    </source>
</evidence>
<dbReference type="Proteomes" id="UP000193411">
    <property type="component" value="Unassembled WGS sequence"/>
</dbReference>
<reference evidence="10 11" key="1">
    <citation type="submission" date="2016-07" db="EMBL/GenBank/DDBJ databases">
        <title>Pervasive Adenine N6-methylation of Active Genes in Fungi.</title>
        <authorList>
            <consortium name="DOE Joint Genome Institute"/>
            <person name="Mondo S.J."/>
            <person name="Dannebaum R.O."/>
            <person name="Kuo R.C."/>
            <person name="Labutti K."/>
            <person name="Haridas S."/>
            <person name="Kuo A."/>
            <person name="Salamov A."/>
            <person name="Ahrendt S.R."/>
            <person name="Lipzen A."/>
            <person name="Sullivan W."/>
            <person name="Andreopoulos W.B."/>
            <person name="Clum A."/>
            <person name="Lindquist E."/>
            <person name="Daum C."/>
            <person name="Ramamoorthy G.K."/>
            <person name="Gryganskyi A."/>
            <person name="Culley D."/>
            <person name="Magnuson J.K."/>
            <person name="James T.Y."/>
            <person name="O'Malley M.A."/>
            <person name="Stajich J.E."/>
            <person name="Spatafora J.W."/>
            <person name="Visel A."/>
            <person name="Grigoriev I.V."/>
        </authorList>
    </citation>
    <scope>NUCLEOTIDE SEQUENCE [LARGE SCALE GENOMIC DNA]</scope>
    <source>
        <strain evidence="10 11">PL171</strain>
    </source>
</reference>
<dbReference type="EMBL" id="MCFL01000003">
    <property type="protein sequence ID" value="ORZ40349.1"/>
    <property type="molecule type" value="Genomic_DNA"/>
</dbReference>
<gene>
    <name evidence="10" type="ORF">BCR44DRAFT_111697</name>
</gene>
<keyword evidence="3" id="KW-0813">Transport</keyword>
<dbReference type="PANTHER" id="PTHR21094:SF2">
    <property type="entry name" value="GOLGI SNAP RECEPTOR COMPLEX MEMBER 1"/>
    <property type="match status" value="1"/>
</dbReference>
<evidence type="ECO:0000256" key="9">
    <source>
        <dbReference type="SAM" id="Phobius"/>
    </source>
</evidence>
<dbReference type="GO" id="GO:0006906">
    <property type="term" value="P:vesicle fusion"/>
    <property type="evidence" value="ECO:0007669"/>
    <property type="project" value="TreeGrafter"/>
</dbReference>
<evidence type="ECO:0008006" key="12">
    <source>
        <dbReference type="Google" id="ProtNLM"/>
    </source>
</evidence>
<sequence>PTDWDSLRRMAKQMEAECENSLASFARHASTAANAQHGAGPSLATTERTEAHLEDLLRRLALVVEQMANVITSSSPSSWHLLLQRQRDTLMEHTREFRRIKANLIAAREHSELLNSVQSDIHAHKHAKAQGTDYFLTERNKLDSTHIMIDDIIDQAHETRTNLDAQRETLLGAHRRITGLHTVFPQLTGLMTRIRLRRRRDTIILSLVTASCMFLLFLYY</sequence>
<evidence type="ECO:0000313" key="11">
    <source>
        <dbReference type="Proteomes" id="UP000193411"/>
    </source>
</evidence>
<feature type="non-terminal residue" evidence="10">
    <location>
        <position position="220"/>
    </location>
</feature>
<evidence type="ECO:0000256" key="4">
    <source>
        <dbReference type="ARBA" id="ARBA00022692"/>
    </source>
</evidence>
<keyword evidence="8 9" id="KW-0472">Membrane</keyword>
<dbReference type="AlphaFoldDB" id="A0A1Y2I0S9"/>
<evidence type="ECO:0000256" key="8">
    <source>
        <dbReference type="ARBA" id="ARBA00023136"/>
    </source>
</evidence>
<dbReference type="GO" id="GO:0048219">
    <property type="term" value="P:inter-Golgi cisterna vesicle-mediated transport"/>
    <property type="evidence" value="ECO:0007669"/>
    <property type="project" value="TreeGrafter"/>
</dbReference>
<comment type="similarity">
    <text evidence="2">Belongs to the GOSR1 family.</text>
</comment>
<keyword evidence="5" id="KW-0653">Protein transport</keyword>
<dbReference type="PANTHER" id="PTHR21094">
    <property type="entry name" value="GOS-28 SNARE- RELATED"/>
    <property type="match status" value="1"/>
</dbReference>
<organism evidence="10 11">
    <name type="scientific">Catenaria anguillulae PL171</name>
    <dbReference type="NCBI Taxonomy" id="765915"/>
    <lineage>
        <taxon>Eukaryota</taxon>
        <taxon>Fungi</taxon>
        <taxon>Fungi incertae sedis</taxon>
        <taxon>Blastocladiomycota</taxon>
        <taxon>Blastocladiomycetes</taxon>
        <taxon>Blastocladiales</taxon>
        <taxon>Catenariaceae</taxon>
        <taxon>Catenaria</taxon>
    </lineage>
</organism>
<evidence type="ECO:0000256" key="3">
    <source>
        <dbReference type="ARBA" id="ARBA00022448"/>
    </source>
</evidence>
<evidence type="ECO:0000256" key="7">
    <source>
        <dbReference type="ARBA" id="ARBA00023034"/>
    </source>
</evidence>
<keyword evidence="6 9" id="KW-1133">Transmembrane helix</keyword>
<dbReference type="GO" id="GO:0000139">
    <property type="term" value="C:Golgi membrane"/>
    <property type="evidence" value="ECO:0007669"/>
    <property type="project" value="UniProtKB-SubCell"/>
</dbReference>
<evidence type="ECO:0000256" key="6">
    <source>
        <dbReference type="ARBA" id="ARBA00022989"/>
    </source>
</evidence>
<evidence type="ECO:0000256" key="5">
    <source>
        <dbReference type="ARBA" id="ARBA00022927"/>
    </source>
</evidence>
<name>A0A1Y2I0S9_9FUNG</name>
<feature type="non-terminal residue" evidence="10">
    <location>
        <position position="1"/>
    </location>
</feature>
<dbReference type="GO" id="GO:0005801">
    <property type="term" value="C:cis-Golgi network"/>
    <property type="evidence" value="ECO:0007669"/>
    <property type="project" value="InterPro"/>
</dbReference>
<protein>
    <recommendedName>
        <fullName evidence="12">Golgi SNAP receptor complex member 1</fullName>
    </recommendedName>
</protein>
<comment type="subcellular location">
    <subcellularLocation>
        <location evidence="1">Golgi apparatus membrane</location>
        <topology evidence="1">Single-pass type IV membrane protein</topology>
    </subcellularLocation>
</comment>
<dbReference type="GO" id="GO:0006888">
    <property type="term" value="P:endoplasmic reticulum to Golgi vesicle-mediated transport"/>
    <property type="evidence" value="ECO:0007669"/>
    <property type="project" value="InterPro"/>
</dbReference>
<dbReference type="GO" id="GO:0015031">
    <property type="term" value="P:protein transport"/>
    <property type="evidence" value="ECO:0007669"/>
    <property type="project" value="UniProtKB-KW"/>
</dbReference>